<dbReference type="SMART" id="SM00354">
    <property type="entry name" value="HTH_LACI"/>
    <property type="match status" value="1"/>
</dbReference>
<evidence type="ECO:0000313" key="6">
    <source>
        <dbReference type="EMBL" id="GBG05803.1"/>
    </source>
</evidence>
<keyword evidence="1" id="KW-0678">Repressor</keyword>
<protein>
    <submittedName>
        <fullName evidence="6">LacI family transcriptional regulator</fullName>
    </submittedName>
</protein>
<evidence type="ECO:0000313" key="7">
    <source>
        <dbReference type="Proteomes" id="UP000245202"/>
    </source>
</evidence>
<keyword evidence="3" id="KW-0238">DNA-binding</keyword>
<dbReference type="SUPFAM" id="SSF53822">
    <property type="entry name" value="Periplasmic binding protein-like I"/>
    <property type="match status" value="1"/>
</dbReference>
<keyword evidence="2" id="KW-0805">Transcription regulation</keyword>
<dbReference type="EMBL" id="BDQX01000023">
    <property type="protein sequence ID" value="GBG05803.1"/>
    <property type="molecule type" value="Genomic_DNA"/>
</dbReference>
<sequence>MQRFPQIGDEEMKKRKKITLQDIAQKLGLSTAAVSKALSGHPGIGEQTRREVEETAAMLGYDKRRKRSGLSANDESEEQLVVLLVVERHNLTDPHFTSVYLSLDRELKAGGCRLDLLPVDLATDTPSELRLPAVKPHVNLLFGLIPEGIAAKLIQSGIPSIAFDNEYHLAPHIDSIGANDYAGAYLAVRHLFENGHRHIGFIGDHNLSPSFCQRGHGFLDAMRRFGLPIDERCIINLQLRNADGSINLDSIHESLLLEHMPTAFFCANDPIAFHVSQKLVARGIDVPGQVSLIGFDNLEAAKWNAPPLTTIHFPRENVGILVMEMIRRRLAEPNGTTIRTLLNPHLVVRQSVAMRPQSSHQSDH</sequence>
<evidence type="ECO:0000256" key="3">
    <source>
        <dbReference type="ARBA" id="ARBA00023125"/>
    </source>
</evidence>
<dbReference type="InterPro" id="IPR028082">
    <property type="entry name" value="Peripla_BP_I"/>
</dbReference>
<name>A0A2R5EPW0_9BACL</name>
<dbReference type="PANTHER" id="PTHR30146:SF148">
    <property type="entry name" value="HTH-TYPE TRANSCRIPTIONAL REPRESSOR PURR-RELATED"/>
    <property type="match status" value="1"/>
</dbReference>
<dbReference type="PROSITE" id="PS50932">
    <property type="entry name" value="HTH_LACI_2"/>
    <property type="match status" value="1"/>
</dbReference>
<organism evidence="6 7">
    <name type="scientific">Paenibacillus agaridevorans</name>
    <dbReference type="NCBI Taxonomy" id="171404"/>
    <lineage>
        <taxon>Bacteria</taxon>
        <taxon>Bacillati</taxon>
        <taxon>Bacillota</taxon>
        <taxon>Bacilli</taxon>
        <taxon>Bacillales</taxon>
        <taxon>Paenibacillaceae</taxon>
        <taxon>Paenibacillus</taxon>
    </lineage>
</organism>
<feature type="domain" description="HTH lacI-type" evidence="5">
    <location>
        <begin position="18"/>
        <end position="72"/>
    </location>
</feature>
<dbReference type="Pfam" id="PF00356">
    <property type="entry name" value="LacI"/>
    <property type="match status" value="1"/>
</dbReference>
<evidence type="ECO:0000256" key="4">
    <source>
        <dbReference type="ARBA" id="ARBA00023163"/>
    </source>
</evidence>
<evidence type="ECO:0000259" key="5">
    <source>
        <dbReference type="PROSITE" id="PS50932"/>
    </source>
</evidence>
<reference evidence="6 7" key="1">
    <citation type="submission" date="2017-08" db="EMBL/GenBank/DDBJ databases">
        <title>Substantial Increase in Enzyme Production by Combined Drug-Resistance Mutations in Paenibacillus agaridevorans.</title>
        <authorList>
            <person name="Tanaka Y."/>
            <person name="Funane K."/>
            <person name="Hosaka T."/>
            <person name="Shiwa Y."/>
            <person name="Fujita N."/>
            <person name="Miyazaki T."/>
            <person name="Yoshikawa H."/>
            <person name="Murakami K."/>
            <person name="Kasahara K."/>
            <person name="Inaoka T."/>
            <person name="Hiraga Y."/>
            <person name="Ochi K."/>
        </authorList>
    </citation>
    <scope>NUCLEOTIDE SEQUENCE [LARGE SCALE GENOMIC DNA]</scope>
    <source>
        <strain evidence="6 7">T-3040</strain>
    </source>
</reference>
<dbReference type="InterPro" id="IPR010982">
    <property type="entry name" value="Lambda_DNA-bd_dom_sf"/>
</dbReference>
<dbReference type="GO" id="GO:0003700">
    <property type="term" value="F:DNA-binding transcription factor activity"/>
    <property type="evidence" value="ECO:0007669"/>
    <property type="project" value="TreeGrafter"/>
</dbReference>
<dbReference type="Pfam" id="PF13377">
    <property type="entry name" value="Peripla_BP_3"/>
    <property type="match status" value="1"/>
</dbReference>
<keyword evidence="7" id="KW-1185">Reference proteome</keyword>
<accession>A0A2R5EPW0</accession>
<dbReference type="InterPro" id="IPR046335">
    <property type="entry name" value="LacI/GalR-like_sensor"/>
</dbReference>
<evidence type="ECO:0000256" key="1">
    <source>
        <dbReference type="ARBA" id="ARBA00022491"/>
    </source>
</evidence>
<evidence type="ECO:0000256" key="2">
    <source>
        <dbReference type="ARBA" id="ARBA00023015"/>
    </source>
</evidence>
<dbReference type="Proteomes" id="UP000245202">
    <property type="component" value="Unassembled WGS sequence"/>
</dbReference>
<dbReference type="GO" id="GO:0000976">
    <property type="term" value="F:transcription cis-regulatory region binding"/>
    <property type="evidence" value="ECO:0007669"/>
    <property type="project" value="TreeGrafter"/>
</dbReference>
<keyword evidence="4" id="KW-0804">Transcription</keyword>
<gene>
    <name evidence="6" type="ORF">PAT3040_00288</name>
</gene>
<dbReference type="Gene3D" id="1.10.260.40">
    <property type="entry name" value="lambda repressor-like DNA-binding domains"/>
    <property type="match status" value="1"/>
</dbReference>
<dbReference type="SUPFAM" id="SSF47413">
    <property type="entry name" value="lambda repressor-like DNA-binding domains"/>
    <property type="match status" value="1"/>
</dbReference>
<dbReference type="InterPro" id="IPR000843">
    <property type="entry name" value="HTH_LacI"/>
</dbReference>
<dbReference type="AlphaFoldDB" id="A0A2R5EPW0"/>
<proteinExistence type="predicted"/>
<dbReference type="Gene3D" id="3.40.50.2300">
    <property type="match status" value="2"/>
</dbReference>
<dbReference type="PANTHER" id="PTHR30146">
    <property type="entry name" value="LACI-RELATED TRANSCRIPTIONAL REPRESSOR"/>
    <property type="match status" value="1"/>
</dbReference>
<dbReference type="CDD" id="cd01392">
    <property type="entry name" value="HTH_LacI"/>
    <property type="match status" value="1"/>
</dbReference>
<comment type="caution">
    <text evidence="6">The sequence shown here is derived from an EMBL/GenBank/DDBJ whole genome shotgun (WGS) entry which is preliminary data.</text>
</comment>